<sequence>MPEVPGRYRYGSFSGGEDPLKPPFDVRAAVDELGEKVLAGSSVRDAMREMLRRGLSGRKGLDELRKQIRQRRRQLQRSGRLSGALDQVRQMLDQALAAEREQLGAEDTDAARLAEMTLDDLPDDTASAVKGLQDYQWHSEEARQQFEQIGQMLREQVLDRQFAGMKQALQGNDPEAMKAIQAMLGDLNEMLASHARGEDVTDRFSSFMDKHGRFFPENPENIDDLIDLLARRQADAERLMRSLTPEQRAEMQQLIEQAMQDVDLESQLSQLQDNLTALRPGMMRGARPMDVDGEEGLGYGEAVGVMSDLADLESLDRQLGQDYPGSTLDDVDVEALERQLPPSAAADLKALRDLEREMERQGYLTRDAGDLGLSPKALRRLGETALKRIFQQLTGQDSGSHDDRRTGVAEERTGAFVPWEIGSERPIDAVRTVQNAVTRRARAGDGFGDFPLDLQVTDFEAAETEKRTAAAVALCVDLSFSMVMEDRWAPMKQTALALAHLVSTRFRSDALQIIGFDLVARHMSVQELAVAEPEWVKGTNLQHALQLAQRHVRRHPEAEPVILVVTDGEPTAHIDTDGTPRFQWPPSAESVRATVAEVDQVTRSGATLNIFMLGDDPGLARFMDSVARRSGGRVFTPELGQLGQYVVSDYLRARQGRRRSA</sequence>
<dbReference type="RefSeq" id="WP_154771247.1">
    <property type="nucleotide sequence ID" value="NZ_WLYK01000017.1"/>
</dbReference>
<dbReference type="SUPFAM" id="SSF53300">
    <property type="entry name" value="vWA-like"/>
    <property type="match status" value="1"/>
</dbReference>
<keyword evidence="4" id="KW-1185">Reference proteome</keyword>
<dbReference type="CDD" id="cd00198">
    <property type="entry name" value="vWFA"/>
    <property type="match status" value="1"/>
</dbReference>
<dbReference type="InterPro" id="IPR036465">
    <property type="entry name" value="vWFA_dom_sf"/>
</dbReference>
<dbReference type="InterPro" id="IPR002035">
    <property type="entry name" value="VWF_A"/>
</dbReference>
<feature type="region of interest" description="Disordered" evidence="1">
    <location>
        <begin position="1"/>
        <end position="22"/>
    </location>
</feature>
<organism evidence="3 4">
    <name type="scientific">Nakamurella alba</name>
    <dbReference type="NCBI Taxonomy" id="2665158"/>
    <lineage>
        <taxon>Bacteria</taxon>
        <taxon>Bacillati</taxon>
        <taxon>Actinomycetota</taxon>
        <taxon>Actinomycetes</taxon>
        <taxon>Nakamurellales</taxon>
        <taxon>Nakamurellaceae</taxon>
        <taxon>Nakamurella</taxon>
    </lineage>
</organism>
<proteinExistence type="predicted"/>
<gene>
    <name evidence="3" type="ORF">GIS00_25265</name>
</gene>
<name>A0A7K1FSV8_9ACTN</name>
<accession>A0A7K1FSV8</accession>
<dbReference type="SMART" id="SM00327">
    <property type="entry name" value="VWA"/>
    <property type="match status" value="1"/>
</dbReference>
<dbReference type="Proteomes" id="UP000460221">
    <property type="component" value="Unassembled WGS sequence"/>
</dbReference>
<feature type="domain" description="VWFA" evidence="2">
    <location>
        <begin position="469"/>
        <end position="651"/>
    </location>
</feature>
<comment type="caution">
    <text evidence="3">The sequence shown here is derived from an EMBL/GenBank/DDBJ whole genome shotgun (WGS) entry which is preliminary data.</text>
</comment>
<dbReference type="AlphaFoldDB" id="A0A7K1FSV8"/>
<dbReference type="EMBL" id="WLYK01000017">
    <property type="protein sequence ID" value="MTD17245.1"/>
    <property type="molecule type" value="Genomic_DNA"/>
</dbReference>
<reference evidence="3 4" key="1">
    <citation type="submission" date="2019-11" db="EMBL/GenBank/DDBJ databases">
        <authorList>
            <person name="Jiang L.-Q."/>
        </authorList>
    </citation>
    <scope>NUCLEOTIDE SEQUENCE [LARGE SCALE GENOMIC DNA]</scope>
    <source>
        <strain evidence="3 4">YIM 132087</strain>
    </source>
</reference>
<protein>
    <recommendedName>
        <fullName evidence="2">VWFA domain-containing protein</fullName>
    </recommendedName>
</protein>
<evidence type="ECO:0000313" key="4">
    <source>
        <dbReference type="Proteomes" id="UP000460221"/>
    </source>
</evidence>
<evidence type="ECO:0000256" key="1">
    <source>
        <dbReference type="SAM" id="MobiDB-lite"/>
    </source>
</evidence>
<dbReference type="Gene3D" id="3.40.50.410">
    <property type="entry name" value="von Willebrand factor, type A domain"/>
    <property type="match status" value="1"/>
</dbReference>
<evidence type="ECO:0000259" key="2">
    <source>
        <dbReference type="SMART" id="SM00327"/>
    </source>
</evidence>
<evidence type="ECO:0000313" key="3">
    <source>
        <dbReference type="EMBL" id="MTD17245.1"/>
    </source>
</evidence>